<evidence type="ECO:0000313" key="3">
    <source>
        <dbReference type="Proteomes" id="UP001549313"/>
    </source>
</evidence>
<comment type="caution">
    <text evidence="2">The sequence shown here is derived from an EMBL/GenBank/DDBJ whole genome shotgun (WGS) entry which is preliminary data.</text>
</comment>
<feature type="transmembrane region" description="Helical" evidence="1">
    <location>
        <begin position="30"/>
        <end position="47"/>
    </location>
</feature>
<gene>
    <name evidence="2" type="ORF">ABIE19_002997</name>
</gene>
<proteinExistence type="predicted"/>
<evidence type="ECO:0008006" key="4">
    <source>
        <dbReference type="Google" id="ProtNLM"/>
    </source>
</evidence>
<keyword evidence="1" id="KW-1133">Transmembrane helix</keyword>
<feature type="transmembrane region" description="Helical" evidence="1">
    <location>
        <begin position="53"/>
        <end position="70"/>
    </location>
</feature>
<keyword evidence="1" id="KW-0472">Membrane</keyword>
<protein>
    <recommendedName>
        <fullName evidence="4">Transmembrane protein (PGPGW)</fullName>
    </recommendedName>
</protein>
<dbReference type="EMBL" id="JBEPTF010000004">
    <property type="protein sequence ID" value="MET4685048.1"/>
    <property type="molecule type" value="Genomic_DNA"/>
</dbReference>
<accession>A0ABV2RGD2</accession>
<dbReference type="Proteomes" id="UP001549313">
    <property type="component" value="Unassembled WGS sequence"/>
</dbReference>
<sequence length="142" mass="16488">MTPVTLALIPFRADPQPSRKAGLLRRAKRWGMMGLGLAVIALGVLIAPLPGPGGIPVIALGLVLVLRNSWWAKRQFIRAQHARPKWVYPFRRLMRKKPEIAPVFWQQALRAEKVVLRRRPSRQLIRFRKRARRTFRKVFRQA</sequence>
<organism evidence="2 3">
    <name type="scientific">Brevundimonas faecalis</name>
    <dbReference type="NCBI Taxonomy" id="947378"/>
    <lineage>
        <taxon>Bacteria</taxon>
        <taxon>Pseudomonadati</taxon>
        <taxon>Pseudomonadota</taxon>
        <taxon>Alphaproteobacteria</taxon>
        <taxon>Caulobacterales</taxon>
        <taxon>Caulobacteraceae</taxon>
        <taxon>Brevundimonas</taxon>
    </lineage>
</organism>
<keyword evidence="1" id="KW-0812">Transmembrane</keyword>
<reference evidence="2 3" key="1">
    <citation type="submission" date="2024-06" db="EMBL/GenBank/DDBJ databases">
        <title>Sorghum-associated microbial communities from plants grown in Nebraska, USA.</title>
        <authorList>
            <person name="Schachtman D."/>
        </authorList>
    </citation>
    <scope>NUCLEOTIDE SEQUENCE [LARGE SCALE GENOMIC DNA]</scope>
    <source>
        <strain evidence="2 3">2814</strain>
    </source>
</reference>
<keyword evidence="3" id="KW-1185">Reference proteome</keyword>
<name>A0ABV2RGD2_9CAUL</name>
<evidence type="ECO:0000256" key="1">
    <source>
        <dbReference type="SAM" id="Phobius"/>
    </source>
</evidence>
<evidence type="ECO:0000313" key="2">
    <source>
        <dbReference type="EMBL" id="MET4685048.1"/>
    </source>
</evidence>